<evidence type="ECO:0000313" key="2">
    <source>
        <dbReference type="Proteomes" id="UP000298327"/>
    </source>
</evidence>
<dbReference type="STRING" id="205917.A0A4Y9XU27"/>
<dbReference type="AlphaFoldDB" id="A0A4Y9XU27"/>
<accession>A0A4Y9XU27</accession>
<dbReference type="Proteomes" id="UP000298327">
    <property type="component" value="Unassembled WGS sequence"/>
</dbReference>
<name>A0A4Y9XU27_9AGAM</name>
<reference evidence="1 2" key="1">
    <citation type="submission" date="2019-02" db="EMBL/GenBank/DDBJ databases">
        <title>Genome sequencing of the rare red list fungi Dentipellis fragilis.</title>
        <authorList>
            <person name="Buettner E."/>
            <person name="Kellner H."/>
        </authorList>
    </citation>
    <scope>NUCLEOTIDE SEQUENCE [LARGE SCALE GENOMIC DNA]</scope>
    <source>
        <strain evidence="1 2">DSM 105465</strain>
    </source>
</reference>
<organism evidence="1 2">
    <name type="scientific">Dentipellis fragilis</name>
    <dbReference type="NCBI Taxonomy" id="205917"/>
    <lineage>
        <taxon>Eukaryota</taxon>
        <taxon>Fungi</taxon>
        <taxon>Dikarya</taxon>
        <taxon>Basidiomycota</taxon>
        <taxon>Agaricomycotina</taxon>
        <taxon>Agaricomycetes</taxon>
        <taxon>Russulales</taxon>
        <taxon>Hericiaceae</taxon>
        <taxon>Dentipellis</taxon>
    </lineage>
</organism>
<gene>
    <name evidence="1" type="ORF">EVG20_g10030</name>
</gene>
<dbReference type="EMBL" id="SEOQ01001127">
    <property type="protein sequence ID" value="TFY53626.1"/>
    <property type="molecule type" value="Genomic_DNA"/>
</dbReference>
<sequence length="137" mass="14958">MSQQALDLESPHLPPLPDITISVNPNDIQAVENLETAISSLYRSPPGNNDISPAVEAAIDSLPCSQPLKPSLLTSLGNVLLRRYERFGSAEDVDRAVTAHSKAAALLSHEHPEKPHYLSNLASSLLHRYERSRETAD</sequence>
<comment type="caution">
    <text evidence="1">The sequence shown here is derived from an EMBL/GenBank/DDBJ whole genome shotgun (WGS) entry which is preliminary data.</text>
</comment>
<evidence type="ECO:0000313" key="1">
    <source>
        <dbReference type="EMBL" id="TFY53626.1"/>
    </source>
</evidence>
<feature type="non-terminal residue" evidence="1">
    <location>
        <position position="137"/>
    </location>
</feature>
<dbReference type="OrthoDB" id="3259646at2759"/>
<protein>
    <submittedName>
        <fullName evidence="1">Uncharacterized protein</fullName>
    </submittedName>
</protein>
<proteinExistence type="predicted"/>
<keyword evidence="2" id="KW-1185">Reference proteome</keyword>